<reference evidence="2 3" key="1">
    <citation type="journal article" date="2018" name="Sci. Rep.">
        <title>Genomic signatures of local adaptation to the degree of environmental predictability in rotifers.</title>
        <authorList>
            <person name="Franch-Gras L."/>
            <person name="Hahn C."/>
            <person name="Garcia-Roger E.M."/>
            <person name="Carmona M.J."/>
            <person name="Serra M."/>
            <person name="Gomez A."/>
        </authorList>
    </citation>
    <scope>NUCLEOTIDE SEQUENCE [LARGE SCALE GENOMIC DNA]</scope>
    <source>
        <strain evidence="2">HYR1</strain>
    </source>
</reference>
<gene>
    <name evidence="2" type="ORF">BpHYR1_012797</name>
</gene>
<evidence type="ECO:0000313" key="2">
    <source>
        <dbReference type="EMBL" id="RNA14200.1"/>
    </source>
</evidence>
<dbReference type="OrthoDB" id="10028240at2759"/>
<evidence type="ECO:0000313" key="3">
    <source>
        <dbReference type="Proteomes" id="UP000276133"/>
    </source>
</evidence>
<sequence length="285" mass="32009">MTIKVYQILFIFFKHSSHDHLNDNDDDEETSNLVEDGFIRMSSPVDSGLNNSNNNTNLDSTGLDSTTDLNDIEISNIGFSNVTNFPNVGSSPISDEFLNTSSDADVETFVENAKGTTDFDGIIIHNSSDSNANEITSLSDENAELNDEQDDFGFEGFDKSQIKYLNSQPKAPHSIMKTKGSCLKNNEHGINETSSNSESAELANSSVQVNSSQKPKVRFNLDIDYEKEREWNRINKIIGDASKTQIEWTQEVEVYRYIYEFNFLICKLILSKNSDGSNVHQIKKK</sequence>
<evidence type="ECO:0000256" key="1">
    <source>
        <dbReference type="SAM" id="MobiDB-lite"/>
    </source>
</evidence>
<feature type="compositionally biased region" description="Low complexity" evidence="1">
    <location>
        <begin position="46"/>
        <end position="63"/>
    </location>
</feature>
<dbReference type="AlphaFoldDB" id="A0A3M7QS78"/>
<keyword evidence="3" id="KW-1185">Reference proteome</keyword>
<accession>A0A3M7QS78</accession>
<dbReference type="Proteomes" id="UP000276133">
    <property type="component" value="Unassembled WGS sequence"/>
</dbReference>
<organism evidence="2 3">
    <name type="scientific">Brachionus plicatilis</name>
    <name type="common">Marine rotifer</name>
    <name type="synonym">Brachionus muelleri</name>
    <dbReference type="NCBI Taxonomy" id="10195"/>
    <lineage>
        <taxon>Eukaryota</taxon>
        <taxon>Metazoa</taxon>
        <taxon>Spiralia</taxon>
        <taxon>Gnathifera</taxon>
        <taxon>Rotifera</taxon>
        <taxon>Eurotatoria</taxon>
        <taxon>Monogononta</taxon>
        <taxon>Pseudotrocha</taxon>
        <taxon>Ploima</taxon>
        <taxon>Brachionidae</taxon>
        <taxon>Brachionus</taxon>
    </lineage>
</organism>
<feature type="region of interest" description="Disordered" evidence="1">
    <location>
        <begin position="44"/>
        <end position="63"/>
    </location>
</feature>
<name>A0A3M7QS78_BRAPC</name>
<protein>
    <submittedName>
        <fullName evidence="2">Uncharacterized protein</fullName>
    </submittedName>
</protein>
<dbReference type="EMBL" id="REGN01005241">
    <property type="protein sequence ID" value="RNA14200.1"/>
    <property type="molecule type" value="Genomic_DNA"/>
</dbReference>
<comment type="caution">
    <text evidence="2">The sequence shown here is derived from an EMBL/GenBank/DDBJ whole genome shotgun (WGS) entry which is preliminary data.</text>
</comment>
<proteinExistence type="predicted"/>